<dbReference type="InterPro" id="IPR051488">
    <property type="entry name" value="WD_repeat_striatin"/>
</dbReference>
<dbReference type="PANTHER" id="PTHR15653">
    <property type="entry name" value="STRIATIN"/>
    <property type="match status" value="1"/>
</dbReference>
<evidence type="ECO:0000313" key="2">
    <source>
        <dbReference type="EMBL" id="JAC80203.1"/>
    </source>
</evidence>
<dbReference type="SMART" id="SM00320">
    <property type="entry name" value="WD40"/>
    <property type="match status" value="4"/>
</dbReference>
<gene>
    <name evidence="2" type="ORF">TSPGSL018_10814</name>
</gene>
<organism evidence="2">
    <name type="scientific">Tetraselmis sp. GSL018</name>
    <dbReference type="NCBI Taxonomy" id="582737"/>
    <lineage>
        <taxon>Eukaryota</taxon>
        <taxon>Viridiplantae</taxon>
        <taxon>Chlorophyta</taxon>
        <taxon>core chlorophytes</taxon>
        <taxon>Chlorodendrophyceae</taxon>
        <taxon>Chlorodendrales</taxon>
        <taxon>Chlorodendraceae</taxon>
        <taxon>Tetraselmis</taxon>
    </lineage>
</organism>
<feature type="repeat" description="WD" evidence="1">
    <location>
        <begin position="21"/>
        <end position="36"/>
    </location>
</feature>
<dbReference type="EMBL" id="GBEZ01005067">
    <property type="protein sequence ID" value="JAC80203.1"/>
    <property type="molecule type" value="Transcribed_RNA"/>
</dbReference>
<dbReference type="SUPFAM" id="SSF50978">
    <property type="entry name" value="WD40 repeat-like"/>
    <property type="match status" value="1"/>
</dbReference>
<dbReference type="PROSITE" id="PS50082">
    <property type="entry name" value="WD_REPEATS_2"/>
    <property type="match status" value="2"/>
</dbReference>
<evidence type="ECO:0000256" key="1">
    <source>
        <dbReference type="PROSITE-ProRule" id="PRU00221"/>
    </source>
</evidence>
<reference evidence="2" key="1">
    <citation type="submission" date="2014-05" db="EMBL/GenBank/DDBJ databases">
        <title>The transcriptome of the halophilic microalga Tetraselmis sp. GSL018 isolated from the Great Salt Lake, Utah.</title>
        <authorList>
            <person name="Jinkerson R.E."/>
            <person name="D'Adamo S."/>
            <person name="Posewitz M.C."/>
        </authorList>
    </citation>
    <scope>NUCLEOTIDE SEQUENCE</scope>
    <source>
        <strain evidence="2">GSL018</strain>
    </source>
</reference>
<dbReference type="InterPro" id="IPR015943">
    <property type="entry name" value="WD40/YVTN_repeat-like_dom_sf"/>
</dbReference>
<proteinExistence type="predicted"/>
<keyword evidence="1" id="KW-0853">WD repeat</keyword>
<name>A0A061S7I8_9CHLO</name>
<protein>
    <submittedName>
        <fullName evidence="2">Uncharacterized protein</fullName>
    </submittedName>
</protein>
<dbReference type="InterPro" id="IPR001680">
    <property type="entry name" value="WD40_rpt"/>
</dbReference>
<accession>A0A061S7I8</accession>
<dbReference type="AlphaFoldDB" id="A0A061S7I8"/>
<dbReference type="Pfam" id="PF00400">
    <property type="entry name" value="WD40"/>
    <property type="match status" value="2"/>
</dbReference>
<dbReference type="InterPro" id="IPR036322">
    <property type="entry name" value="WD40_repeat_dom_sf"/>
</dbReference>
<feature type="repeat" description="WD" evidence="1">
    <location>
        <begin position="147"/>
        <end position="179"/>
    </location>
</feature>
<dbReference type="Gene3D" id="2.130.10.10">
    <property type="entry name" value="YVTN repeat-like/Quinoprotein amine dehydrogenase"/>
    <property type="match status" value="1"/>
</dbReference>
<dbReference type="PANTHER" id="PTHR15653:SF0">
    <property type="entry name" value="CONNECTOR OF KINASE TO AP-1, ISOFORM E"/>
    <property type="match status" value="1"/>
</dbReference>
<sequence>MPTWRPAPSSASRRVGNPRRFVSASADGTLRLWDMSLSRPNLRSYTLSRSGGSEQGSLPVTVSFPNAVDASFHTFFLAGFSGGEVCRFDVATGDATVYTAHGGGSGGGVTGMCAVPLGGTCVFASHADGSLSLFDVGRTPPAAAATVLAHGEGCSSAAVAPNGLQVATGSPSGWVRLWDARQLGAHLSEAPMHDPRAGEGVLQLAFAPPLGPTGKPGAAAAPGSQSLPILASAGADGVVQLLALPG</sequence>